<dbReference type="Proteomes" id="UP001213681">
    <property type="component" value="Unassembled WGS sequence"/>
</dbReference>
<keyword evidence="5" id="KW-1185">Reference proteome</keyword>
<dbReference type="AlphaFoldDB" id="A0AAD6C320"/>
<organism evidence="4 5">
    <name type="scientific">Penicillium daleae</name>
    <dbReference type="NCBI Taxonomy" id="63821"/>
    <lineage>
        <taxon>Eukaryota</taxon>
        <taxon>Fungi</taxon>
        <taxon>Dikarya</taxon>
        <taxon>Ascomycota</taxon>
        <taxon>Pezizomycotina</taxon>
        <taxon>Eurotiomycetes</taxon>
        <taxon>Eurotiomycetidae</taxon>
        <taxon>Eurotiales</taxon>
        <taxon>Aspergillaceae</taxon>
        <taxon>Penicillium</taxon>
    </lineage>
</organism>
<dbReference type="GO" id="GO:0016491">
    <property type="term" value="F:oxidoreductase activity"/>
    <property type="evidence" value="ECO:0007669"/>
    <property type="project" value="UniProtKB-KW"/>
</dbReference>
<dbReference type="PANTHER" id="PTHR24320">
    <property type="entry name" value="RETINOL DEHYDROGENASE"/>
    <property type="match status" value="1"/>
</dbReference>
<reference evidence="4" key="2">
    <citation type="journal article" date="2023" name="IMA Fungus">
        <title>Comparative genomic study of the Penicillium genus elucidates a diverse pangenome and 15 lateral gene transfer events.</title>
        <authorList>
            <person name="Petersen C."/>
            <person name="Sorensen T."/>
            <person name="Nielsen M.R."/>
            <person name="Sondergaard T.E."/>
            <person name="Sorensen J.L."/>
            <person name="Fitzpatrick D.A."/>
            <person name="Frisvad J.C."/>
            <person name="Nielsen K.L."/>
        </authorList>
    </citation>
    <scope>NUCLEOTIDE SEQUENCE</scope>
    <source>
        <strain evidence="4">IBT 16125</strain>
    </source>
</reference>
<reference evidence="4" key="1">
    <citation type="submission" date="2022-12" db="EMBL/GenBank/DDBJ databases">
        <authorList>
            <person name="Petersen C."/>
        </authorList>
    </citation>
    <scope>NUCLEOTIDE SEQUENCE</scope>
    <source>
        <strain evidence="4">IBT 16125</strain>
    </source>
</reference>
<dbReference type="Gene3D" id="3.40.50.720">
    <property type="entry name" value="NAD(P)-binding Rossmann-like Domain"/>
    <property type="match status" value="1"/>
</dbReference>
<dbReference type="RefSeq" id="XP_056763413.1">
    <property type="nucleotide sequence ID" value="XM_056914564.1"/>
</dbReference>
<dbReference type="EMBL" id="JAPVEA010000008">
    <property type="protein sequence ID" value="KAJ5440184.1"/>
    <property type="molecule type" value="Genomic_DNA"/>
</dbReference>
<dbReference type="InterPro" id="IPR036291">
    <property type="entry name" value="NAD(P)-bd_dom_sf"/>
</dbReference>
<protein>
    <submittedName>
        <fullName evidence="4">Uncharacterized protein</fullName>
    </submittedName>
</protein>
<comment type="caution">
    <text evidence="4">The sequence shown here is derived from an EMBL/GenBank/DDBJ whole genome shotgun (WGS) entry which is preliminary data.</text>
</comment>
<keyword evidence="3" id="KW-0560">Oxidoreductase</keyword>
<evidence type="ECO:0000256" key="3">
    <source>
        <dbReference type="ARBA" id="ARBA00023002"/>
    </source>
</evidence>
<evidence type="ECO:0000313" key="5">
    <source>
        <dbReference type="Proteomes" id="UP001213681"/>
    </source>
</evidence>
<dbReference type="GeneID" id="81604807"/>
<evidence type="ECO:0000256" key="2">
    <source>
        <dbReference type="ARBA" id="ARBA00022857"/>
    </source>
</evidence>
<proteinExistence type="inferred from homology"/>
<evidence type="ECO:0000313" key="4">
    <source>
        <dbReference type="EMBL" id="KAJ5440184.1"/>
    </source>
</evidence>
<keyword evidence="2" id="KW-0521">NADP</keyword>
<evidence type="ECO:0000256" key="1">
    <source>
        <dbReference type="ARBA" id="ARBA00006484"/>
    </source>
</evidence>
<dbReference type="Pfam" id="PF00106">
    <property type="entry name" value="adh_short"/>
    <property type="match status" value="1"/>
</dbReference>
<dbReference type="PANTHER" id="PTHR24320:SF282">
    <property type="entry name" value="WW DOMAIN-CONTAINING OXIDOREDUCTASE"/>
    <property type="match status" value="1"/>
</dbReference>
<name>A0AAD6C320_9EURO</name>
<gene>
    <name evidence="4" type="ORF">N7458_011182</name>
</gene>
<comment type="similarity">
    <text evidence="1">Belongs to the short-chain dehydrogenases/reductases (SDR) family.</text>
</comment>
<dbReference type="SUPFAM" id="SSF51735">
    <property type="entry name" value="NAD(P)-binding Rossmann-fold domains"/>
    <property type="match status" value="1"/>
</dbReference>
<accession>A0AAD6C320</accession>
<dbReference type="InterPro" id="IPR002347">
    <property type="entry name" value="SDR_fam"/>
</dbReference>
<dbReference type="PRINTS" id="PR00081">
    <property type="entry name" value="GDHRDH"/>
</dbReference>
<sequence length="349" mass="37546">MEFRDIVAAGGFVRYALRHPLEGLSSFGPTLSEATLGLLGASFKPERDISGIEGKTIFVTGGNAGIGRETVLQLAKHQPARIYLAARTESTAQQAITSIQEELSSPVDIRYIPLDLCSFMSIRAAAKQFQADSDRLDILILNAGTMGNPAAKTEDGFEIQLGTNHVGHFLLTKLLMPTLKKTVADLEAKGVTPDVRVITLSSVGHVMSPNTLEEMTCTPSLLAGSTLVRYGASKAANILFASELARRHPELLSVAIHPGAVNSNLYTHAKSTSAAMKQALGFTTSCFFRNIPSGAFNSLWAASTARENLINGSYYTPVGYRCSGIAIVQDADVARRLWDWTEAQIAERS</sequence>